<gene>
    <name evidence="1" type="ORF">MNBD_NITROSPIRAE01-1219</name>
</gene>
<organism evidence="1">
    <name type="scientific">hydrothermal vent metagenome</name>
    <dbReference type="NCBI Taxonomy" id="652676"/>
    <lineage>
        <taxon>unclassified sequences</taxon>
        <taxon>metagenomes</taxon>
        <taxon>ecological metagenomes</taxon>
    </lineage>
</organism>
<name>A0A3B1C6U7_9ZZZZ</name>
<dbReference type="Gene3D" id="2.30.30.830">
    <property type="match status" value="1"/>
</dbReference>
<evidence type="ECO:0008006" key="2">
    <source>
        <dbReference type="Google" id="ProtNLM"/>
    </source>
</evidence>
<dbReference type="InterPro" id="IPR007446">
    <property type="entry name" value="PilP"/>
</dbReference>
<dbReference type="AlphaFoldDB" id="A0A3B1C6U7"/>
<accession>A0A3B1C6U7</accession>
<dbReference type="Pfam" id="PF04351">
    <property type="entry name" value="PilP"/>
    <property type="match status" value="1"/>
</dbReference>
<proteinExistence type="predicted"/>
<protein>
    <recommendedName>
        <fullName evidence="2">Type IV pilus biogenesis protein PilP</fullName>
    </recommendedName>
</protein>
<reference evidence="1" key="1">
    <citation type="submission" date="2018-06" db="EMBL/GenBank/DDBJ databases">
        <authorList>
            <person name="Zhirakovskaya E."/>
        </authorList>
    </citation>
    <scope>NUCLEOTIDE SEQUENCE</scope>
</reference>
<dbReference type="EMBL" id="UOGF01000007">
    <property type="protein sequence ID" value="VAX26246.1"/>
    <property type="molecule type" value="Genomic_DNA"/>
</dbReference>
<evidence type="ECO:0000313" key="1">
    <source>
        <dbReference type="EMBL" id="VAX26246.1"/>
    </source>
</evidence>
<dbReference type="PROSITE" id="PS51257">
    <property type="entry name" value="PROKAR_LIPOPROTEIN"/>
    <property type="match status" value="1"/>
</dbReference>
<sequence>MSRCVLFKFVCSTSLLLLMVGCGEDAPLEFESPTPVPVIALPEVERGLTEDVVLAVTQEVVLPRPSYLGVGRRDPFRSIIAASPKRPVGGDELPPLQRNRISDLRLQGIVWGSYGPKAIVNTPDGKGYTVGIGTKMGFNHGVISEITQKKVVVEETVLNIFGEPKKRRTEMELHPQKEG</sequence>